<proteinExistence type="predicted"/>
<keyword evidence="2" id="KW-1185">Reference proteome</keyword>
<evidence type="ECO:0000313" key="2">
    <source>
        <dbReference type="Proteomes" id="UP000054928"/>
    </source>
</evidence>
<name>A0A0P1A7E8_PLAHL</name>
<organism evidence="1 2">
    <name type="scientific">Plasmopara halstedii</name>
    <name type="common">Downy mildew of sunflower</name>
    <dbReference type="NCBI Taxonomy" id="4781"/>
    <lineage>
        <taxon>Eukaryota</taxon>
        <taxon>Sar</taxon>
        <taxon>Stramenopiles</taxon>
        <taxon>Oomycota</taxon>
        <taxon>Peronosporomycetes</taxon>
        <taxon>Peronosporales</taxon>
        <taxon>Peronosporaceae</taxon>
        <taxon>Plasmopara</taxon>
    </lineage>
</organism>
<dbReference type="Proteomes" id="UP000054928">
    <property type="component" value="Unassembled WGS sequence"/>
</dbReference>
<sequence>MGGPTGRQAKQEFNSRFWVFLQLPYISPQRKKLKLYTLGYIAGLPLVLRGCLKLLVSYNTLSYGTARSNAKSVPCAW</sequence>
<dbReference type="RefSeq" id="XP_024572491.1">
    <property type="nucleotide sequence ID" value="XM_024716312.1"/>
</dbReference>
<accession>A0A0P1A7E8</accession>
<evidence type="ECO:0000313" key="1">
    <source>
        <dbReference type="EMBL" id="CEG36122.1"/>
    </source>
</evidence>
<dbReference type="AlphaFoldDB" id="A0A0P1A7E8"/>
<protein>
    <submittedName>
        <fullName evidence="1">Uncharacterized protein</fullName>
    </submittedName>
</protein>
<dbReference type="GeneID" id="36395495"/>
<dbReference type="EMBL" id="CCYD01000109">
    <property type="protein sequence ID" value="CEG36122.1"/>
    <property type="molecule type" value="Genomic_DNA"/>
</dbReference>
<reference evidence="2" key="1">
    <citation type="submission" date="2014-09" db="EMBL/GenBank/DDBJ databases">
        <authorList>
            <person name="Sharma Rahul"/>
            <person name="Thines Marco"/>
        </authorList>
    </citation>
    <scope>NUCLEOTIDE SEQUENCE [LARGE SCALE GENOMIC DNA]</scope>
</reference>